<keyword evidence="2" id="KW-1185">Reference proteome</keyword>
<evidence type="ECO:0000313" key="1">
    <source>
        <dbReference type="EnsemblMetazoa" id="GBRI022317-PA"/>
    </source>
</evidence>
<dbReference type="STRING" id="37001.A0A1A9WJU4"/>
<accession>A0A1A9WJU4</accession>
<name>A0A1A9WJU4_9MUSC</name>
<proteinExistence type="predicted"/>
<sequence>MLFENPAVAAKLPFPYNVPPPLQAAAAAAAAVPNLRVAPDFSIMHWSYNPEVSNFITKIQVNLKTIIERSSRSLVRAS</sequence>
<protein>
    <submittedName>
        <fullName evidence="1">Uncharacterized protein</fullName>
    </submittedName>
</protein>
<dbReference type="AlphaFoldDB" id="A0A1A9WJU4"/>
<dbReference type="Proteomes" id="UP000091820">
    <property type="component" value="Unassembled WGS sequence"/>
</dbReference>
<dbReference type="VEuPathDB" id="VectorBase:GBRI022317"/>
<organism evidence="1 2">
    <name type="scientific">Glossina brevipalpis</name>
    <dbReference type="NCBI Taxonomy" id="37001"/>
    <lineage>
        <taxon>Eukaryota</taxon>
        <taxon>Metazoa</taxon>
        <taxon>Ecdysozoa</taxon>
        <taxon>Arthropoda</taxon>
        <taxon>Hexapoda</taxon>
        <taxon>Insecta</taxon>
        <taxon>Pterygota</taxon>
        <taxon>Neoptera</taxon>
        <taxon>Endopterygota</taxon>
        <taxon>Diptera</taxon>
        <taxon>Brachycera</taxon>
        <taxon>Muscomorpha</taxon>
        <taxon>Hippoboscoidea</taxon>
        <taxon>Glossinidae</taxon>
        <taxon>Glossina</taxon>
    </lineage>
</organism>
<reference evidence="1" key="2">
    <citation type="submission" date="2020-05" db="UniProtKB">
        <authorList>
            <consortium name="EnsemblMetazoa"/>
        </authorList>
    </citation>
    <scope>IDENTIFICATION</scope>
    <source>
        <strain evidence="1">IAEA</strain>
    </source>
</reference>
<dbReference type="EnsemblMetazoa" id="GBRI022317-RA">
    <property type="protein sequence ID" value="GBRI022317-PA"/>
    <property type="gene ID" value="GBRI022317"/>
</dbReference>
<evidence type="ECO:0000313" key="2">
    <source>
        <dbReference type="Proteomes" id="UP000091820"/>
    </source>
</evidence>
<reference evidence="2" key="1">
    <citation type="submission" date="2014-03" db="EMBL/GenBank/DDBJ databases">
        <authorList>
            <person name="Aksoy S."/>
            <person name="Warren W."/>
            <person name="Wilson R.K."/>
        </authorList>
    </citation>
    <scope>NUCLEOTIDE SEQUENCE [LARGE SCALE GENOMIC DNA]</scope>
    <source>
        <strain evidence="2">IAEA</strain>
    </source>
</reference>